<feature type="signal peptide" evidence="1">
    <location>
        <begin position="1"/>
        <end position="23"/>
    </location>
</feature>
<evidence type="ECO:0000313" key="2">
    <source>
        <dbReference type="EMBL" id="KAH3728081.1"/>
    </source>
</evidence>
<name>A0A9D4HR86_DREPO</name>
<protein>
    <submittedName>
        <fullName evidence="2">Uncharacterized protein</fullName>
    </submittedName>
</protein>
<sequence length="249" mass="26778">MPHGLDLFYTSLLFTVLVTGVVSSCNESSNTTHTKQVARMCSNINVTGTHVYIDADDAGSSNHSSESSCTCTVTTQVGKQMEVKLNFNGTFNQICGTTIEFTSMDHINETHSCNNATFNVTTDMNVELRKPQAPYLSTYCVSLDLLDVNITKESGQQQSTPLITVMCTESKSDAQTTTAAQRTTFSPTTIATPTTTTTSQTVTTIVKTDTSVHSPDQTLLVLLSGATAPNPRFVDGGKQLRTGKVQSSH</sequence>
<evidence type="ECO:0000313" key="3">
    <source>
        <dbReference type="Proteomes" id="UP000828390"/>
    </source>
</evidence>
<dbReference type="EMBL" id="JAIWYP010000012">
    <property type="protein sequence ID" value="KAH3728081.1"/>
    <property type="molecule type" value="Genomic_DNA"/>
</dbReference>
<keyword evidence="1" id="KW-0732">Signal</keyword>
<dbReference type="Proteomes" id="UP000828390">
    <property type="component" value="Unassembled WGS sequence"/>
</dbReference>
<reference evidence="2" key="1">
    <citation type="journal article" date="2019" name="bioRxiv">
        <title>The Genome of the Zebra Mussel, Dreissena polymorpha: A Resource for Invasive Species Research.</title>
        <authorList>
            <person name="McCartney M.A."/>
            <person name="Auch B."/>
            <person name="Kono T."/>
            <person name="Mallez S."/>
            <person name="Zhang Y."/>
            <person name="Obille A."/>
            <person name="Becker A."/>
            <person name="Abrahante J.E."/>
            <person name="Garbe J."/>
            <person name="Badalamenti J.P."/>
            <person name="Herman A."/>
            <person name="Mangelson H."/>
            <person name="Liachko I."/>
            <person name="Sullivan S."/>
            <person name="Sone E.D."/>
            <person name="Koren S."/>
            <person name="Silverstein K.A.T."/>
            <person name="Beckman K.B."/>
            <person name="Gohl D.M."/>
        </authorList>
    </citation>
    <scope>NUCLEOTIDE SEQUENCE</scope>
    <source>
        <strain evidence="2">Duluth1</strain>
        <tissue evidence="2">Whole animal</tissue>
    </source>
</reference>
<comment type="caution">
    <text evidence="2">The sequence shown here is derived from an EMBL/GenBank/DDBJ whole genome shotgun (WGS) entry which is preliminary data.</text>
</comment>
<proteinExistence type="predicted"/>
<dbReference type="AlphaFoldDB" id="A0A9D4HR86"/>
<feature type="chain" id="PRO_5038394591" evidence="1">
    <location>
        <begin position="24"/>
        <end position="249"/>
    </location>
</feature>
<accession>A0A9D4HR86</accession>
<gene>
    <name evidence="2" type="ORF">DPMN_054028</name>
</gene>
<evidence type="ECO:0000256" key="1">
    <source>
        <dbReference type="SAM" id="SignalP"/>
    </source>
</evidence>
<organism evidence="2 3">
    <name type="scientific">Dreissena polymorpha</name>
    <name type="common">Zebra mussel</name>
    <name type="synonym">Mytilus polymorpha</name>
    <dbReference type="NCBI Taxonomy" id="45954"/>
    <lineage>
        <taxon>Eukaryota</taxon>
        <taxon>Metazoa</taxon>
        <taxon>Spiralia</taxon>
        <taxon>Lophotrochozoa</taxon>
        <taxon>Mollusca</taxon>
        <taxon>Bivalvia</taxon>
        <taxon>Autobranchia</taxon>
        <taxon>Heteroconchia</taxon>
        <taxon>Euheterodonta</taxon>
        <taxon>Imparidentia</taxon>
        <taxon>Neoheterodontei</taxon>
        <taxon>Myida</taxon>
        <taxon>Dreissenoidea</taxon>
        <taxon>Dreissenidae</taxon>
        <taxon>Dreissena</taxon>
    </lineage>
</organism>
<keyword evidence="3" id="KW-1185">Reference proteome</keyword>
<reference evidence="2" key="2">
    <citation type="submission" date="2020-11" db="EMBL/GenBank/DDBJ databases">
        <authorList>
            <person name="McCartney M.A."/>
            <person name="Auch B."/>
            <person name="Kono T."/>
            <person name="Mallez S."/>
            <person name="Becker A."/>
            <person name="Gohl D.M."/>
            <person name="Silverstein K.A.T."/>
            <person name="Koren S."/>
            <person name="Bechman K.B."/>
            <person name="Herman A."/>
            <person name="Abrahante J.E."/>
            <person name="Garbe J."/>
        </authorList>
    </citation>
    <scope>NUCLEOTIDE SEQUENCE</scope>
    <source>
        <strain evidence="2">Duluth1</strain>
        <tissue evidence="2">Whole animal</tissue>
    </source>
</reference>